<evidence type="ECO:0000256" key="3">
    <source>
        <dbReference type="ARBA" id="ARBA00022598"/>
    </source>
</evidence>
<dbReference type="GO" id="GO:0044550">
    <property type="term" value="P:secondary metabolite biosynthetic process"/>
    <property type="evidence" value="ECO:0007669"/>
    <property type="project" value="TreeGrafter"/>
</dbReference>
<dbReference type="SUPFAM" id="SSF56801">
    <property type="entry name" value="Acetyl-CoA synthetase-like"/>
    <property type="match status" value="1"/>
</dbReference>
<dbReference type="InterPro" id="IPR023213">
    <property type="entry name" value="CAT-like_dom_sf"/>
</dbReference>
<evidence type="ECO:0000256" key="4">
    <source>
        <dbReference type="SAM" id="Coils"/>
    </source>
</evidence>
<evidence type="ECO:0000256" key="2">
    <source>
        <dbReference type="ARBA" id="ARBA00022553"/>
    </source>
</evidence>
<proteinExistence type="predicted"/>
<dbReference type="Gene3D" id="3.30.300.30">
    <property type="match status" value="1"/>
</dbReference>
<dbReference type="EMBL" id="CAJPDT010000003">
    <property type="protein sequence ID" value="CAF9906968.1"/>
    <property type="molecule type" value="Genomic_DNA"/>
</dbReference>
<evidence type="ECO:0000259" key="5">
    <source>
        <dbReference type="PROSITE" id="PS50075"/>
    </source>
</evidence>
<feature type="coiled-coil region" evidence="4">
    <location>
        <begin position="317"/>
        <end position="344"/>
    </location>
</feature>
<dbReference type="Proteomes" id="UP000664534">
    <property type="component" value="Unassembled WGS sequence"/>
</dbReference>
<dbReference type="PROSITE" id="PS00455">
    <property type="entry name" value="AMP_BINDING"/>
    <property type="match status" value="1"/>
</dbReference>
<dbReference type="AlphaFoldDB" id="A0A8H3I6S0"/>
<dbReference type="SUPFAM" id="SSF52777">
    <property type="entry name" value="CoA-dependent acyltransferases"/>
    <property type="match status" value="2"/>
</dbReference>
<dbReference type="InterPro" id="IPR001242">
    <property type="entry name" value="Condensation_dom"/>
</dbReference>
<name>A0A8H3I6S0_9LECA</name>
<dbReference type="InterPro" id="IPR042099">
    <property type="entry name" value="ANL_N_sf"/>
</dbReference>
<protein>
    <submittedName>
        <fullName evidence="6">Non-ribosomal peptide synthetase</fullName>
    </submittedName>
</protein>
<dbReference type="PANTHER" id="PTHR45527:SF1">
    <property type="entry name" value="FATTY ACID SYNTHASE"/>
    <property type="match status" value="1"/>
</dbReference>
<dbReference type="Gene3D" id="1.10.1200.10">
    <property type="entry name" value="ACP-like"/>
    <property type="match status" value="1"/>
</dbReference>
<dbReference type="Pfam" id="PF00550">
    <property type="entry name" value="PP-binding"/>
    <property type="match status" value="1"/>
</dbReference>
<dbReference type="InterPro" id="IPR000873">
    <property type="entry name" value="AMP-dep_synth/lig_dom"/>
</dbReference>
<reference evidence="6" key="1">
    <citation type="submission" date="2021-03" db="EMBL/GenBank/DDBJ databases">
        <authorList>
            <person name="Tagirdzhanova G."/>
        </authorList>
    </citation>
    <scope>NUCLEOTIDE SEQUENCE</scope>
</reference>
<sequence>MPNGRVQLILEQLGNPSLILTSRSQFTGMERLADQVIVVDETATSGDLPGIPLRVSGTKTGLQPDHPAYVIFTSGSTGTPKGAMIEHRQLCTSMQALNEKIAFTSDMRKFQMTAFNFDLSLSEIFCPLLAGGCVCIPSEWTRFNDLAGAVSSLNANFGSFSPSFLATLSQEDFPTLKTILLAGERVPAELSSFWAAHGRRMVHMYGPTECTVGCCYLEANAQGHHDGFIGEAYASKLWIVDPENQERLMPIGAPGELVVEGPIVGRCYVADPEKTQESFIECPSWFSAVVERKPSRFYKTGDVGRLTKSGMYEIIGRKDTQTKIRGLRVEIQEIEHRIREASGSNVGVAVEVRNPQSVPGQEMLVAFLETKPEDFPETTNIRILSEEISSRETAFSRMVDQIRTTLPKYLPSYMVPSAYLPIRSLPFLNSYKLDRRALKERANSLALSDIQKTNSSKESIHQDRPLTEREDKLRKVWAEILHTTPETVSIQHDFFNSGGDSLKAMALVSAARRRGINFSVAQLYQLRTIGELTKLGGEEAIEDSQIPSFSLIDISDVRQLQSMAAQQCGVEIDCIQDILPILDMQGFYLDRQRRQPCNWQVALAFDLPLDIDTRRLQRAWEELLAHYPITRTRFIDTSFGTFQVILKHETIHWRSEISLTELLGAWETEDMSFRHKTHQSALLKANDQTPARLMWYVNHAIVDQIVNEHIAQELSILYKGQAVSLPKRRPFKSVVYHRLNSSILDSQTFWRSHLRGAKYTTLFEVAKDTEGVACSKMSCDAAIKFPGWLNISEYSIPVAAWAIAFTRFAEVEDIPFFMIRAGRASTLPGSEDVIGPLLTRAPLRVSVKRNIPMVDLLRRVSCDIEESRNHELVREDDFRSLSGEAAAHLEYGININFVPPSSGLILSSDALFPAPEDVRDGVGFQTLPLILTGELHQRKIKMDVTWDEELILRQRIQGLLNDFQAILRYLEHVSLDTTVDNVLSV</sequence>
<dbReference type="PANTHER" id="PTHR45527">
    <property type="entry name" value="NONRIBOSOMAL PEPTIDE SYNTHETASE"/>
    <property type="match status" value="1"/>
</dbReference>
<evidence type="ECO:0000313" key="7">
    <source>
        <dbReference type="Proteomes" id="UP000664534"/>
    </source>
</evidence>
<dbReference type="Gene3D" id="3.30.559.30">
    <property type="entry name" value="Nonribosomal peptide synthetase, condensation domain"/>
    <property type="match status" value="1"/>
</dbReference>
<dbReference type="Gene3D" id="3.40.50.12780">
    <property type="entry name" value="N-terminal domain of ligase-like"/>
    <property type="match status" value="1"/>
</dbReference>
<gene>
    <name evidence="6" type="primary">NPS6_2</name>
    <name evidence="6" type="ORF">IMSHALPRED_005406</name>
</gene>
<evidence type="ECO:0000313" key="6">
    <source>
        <dbReference type="EMBL" id="CAF9906968.1"/>
    </source>
</evidence>
<evidence type="ECO:0000256" key="1">
    <source>
        <dbReference type="ARBA" id="ARBA00022450"/>
    </source>
</evidence>
<dbReference type="InterPro" id="IPR036736">
    <property type="entry name" value="ACP-like_sf"/>
</dbReference>
<dbReference type="OrthoDB" id="416786at2759"/>
<dbReference type="GO" id="GO:0031177">
    <property type="term" value="F:phosphopantetheine binding"/>
    <property type="evidence" value="ECO:0007669"/>
    <property type="project" value="TreeGrafter"/>
</dbReference>
<comment type="caution">
    <text evidence="6">The sequence shown here is derived from an EMBL/GenBank/DDBJ whole genome shotgun (WGS) entry which is preliminary data.</text>
</comment>
<accession>A0A8H3I6S0</accession>
<keyword evidence="4" id="KW-0175">Coiled coil</keyword>
<dbReference type="InterPro" id="IPR045851">
    <property type="entry name" value="AMP-bd_C_sf"/>
</dbReference>
<dbReference type="PROSITE" id="PS50075">
    <property type="entry name" value="CARRIER"/>
    <property type="match status" value="1"/>
</dbReference>
<dbReference type="SUPFAM" id="SSF47336">
    <property type="entry name" value="ACP-like"/>
    <property type="match status" value="1"/>
</dbReference>
<organism evidence="6 7">
    <name type="scientific">Imshaugia aleurites</name>
    <dbReference type="NCBI Taxonomy" id="172621"/>
    <lineage>
        <taxon>Eukaryota</taxon>
        <taxon>Fungi</taxon>
        <taxon>Dikarya</taxon>
        <taxon>Ascomycota</taxon>
        <taxon>Pezizomycotina</taxon>
        <taxon>Lecanoromycetes</taxon>
        <taxon>OSLEUM clade</taxon>
        <taxon>Lecanoromycetidae</taxon>
        <taxon>Lecanorales</taxon>
        <taxon>Lecanorineae</taxon>
        <taxon>Parmeliaceae</taxon>
        <taxon>Imshaugia</taxon>
    </lineage>
</organism>
<dbReference type="FunFam" id="3.30.300.30:FF:000015">
    <property type="entry name" value="Nonribosomal peptide synthase SidD"/>
    <property type="match status" value="1"/>
</dbReference>
<dbReference type="CDD" id="cd05918">
    <property type="entry name" value="A_NRPS_SidN3_like"/>
    <property type="match status" value="1"/>
</dbReference>
<dbReference type="GO" id="GO:0043041">
    <property type="term" value="P:amino acid activation for nonribosomal peptide biosynthetic process"/>
    <property type="evidence" value="ECO:0007669"/>
    <property type="project" value="TreeGrafter"/>
</dbReference>
<keyword evidence="3" id="KW-0436">Ligase</keyword>
<keyword evidence="2" id="KW-0597">Phosphoprotein</keyword>
<dbReference type="InterPro" id="IPR020845">
    <property type="entry name" value="AMP-binding_CS"/>
</dbReference>
<dbReference type="Pfam" id="PF00668">
    <property type="entry name" value="Condensation"/>
    <property type="match status" value="1"/>
</dbReference>
<feature type="domain" description="Carrier" evidence="5">
    <location>
        <begin position="464"/>
        <end position="540"/>
    </location>
</feature>
<dbReference type="GO" id="GO:0005737">
    <property type="term" value="C:cytoplasm"/>
    <property type="evidence" value="ECO:0007669"/>
    <property type="project" value="TreeGrafter"/>
</dbReference>
<keyword evidence="1" id="KW-0596">Phosphopantetheine</keyword>
<dbReference type="Pfam" id="PF00501">
    <property type="entry name" value="AMP-binding"/>
    <property type="match status" value="1"/>
</dbReference>
<dbReference type="GO" id="GO:0016874">
    <property type="term" value="F:ligase activity"/>
    <property type="evidence" value="ECO:0007669"/>
    <property type="project" value="UniProtKB-KW"/>
</dbReference>
<dbReference type="InterPro" id="IPR009081">
    <property type="entry name" value="PP-bd_ACP"/>
</dbReference>
<keyword evidence="7" id="KW-1185">Reference proteome</keyword>
<dbReference type="Gene3D" id="3.30.559.10">
    <property type="entry name" value="Chloramphenicol acetyltransferase-like domain"/>
    <property type="match status" value="1"/>
</dbReference>